<accession>A0A8J3C7U6</accession>
<dbReference type="EMBL" id="BMMX01000051">
    <property type="protein sequence ID" value="GGL16390.1"/>
    <property type="molecule type" value="Genomic_DNA"/>
</dbReference>
<reference evidence="1" key="1">
    <citation type="journal article" date="2014" name="Int. J. Syst. Evol. Microbiol.">
        <title>Complete genome sequence of Corynebacterium casei LMG S-19264T (=DSM 44701T), isolated from a smear-ripened cheese.</title>
        <authorList>
            <consortium name="US DOE Joint Genome Institute (JGI-PGF)"/>
            <person name="Walter F."/>
            <person name="Albersmeier A."/>
            <person name="Kalinowski J."/>
            <person name="Ruckert C."/>
        </authorList>
    </citation>
    <scope>NUCLEOTIDE SEQUENCE</scope>
    <source>
        <strain evidence="1">CGMCC 4.7299</strain>
    </source>
</reference>
<dbReference type="CDD" id="cd11533">
    <property type="entry name" value="NTP-PPase_Af0060_like"/>
    <property type="match status" value="1"/>
</dbReference>
<comment type="caution">
    <text evidence="1">The sequence shown here is derived from an EMBL/GenBank/DDBJ whole genome shotgun (WGS) entry which is preliminary data.</text>
</comment>
<gene>
    <name evidence="1" type="ORF">GCM10012284_58710</name>
</gene>
<evidence type="ECO:0008006" key="3">
    <source>
        <dbReference type="Google" id="ProtNLM"/>
    </source>
</evidence>
<name>A0A8J3C7U6_9ACTN</name>
<keyword evidence="2" id="KW-1185">Reference proteome</keyword>
<proteinExistence type="predicted"/>
<evidence type="ECO:0000313" key="2">
    <source>
        <dbReference type="Proteomes" id="UP000656042"/>
    </source>
</evidence>
<evidence type="ECO:0000313" key="1">
    <source>
        <dbReference type="EMBL" id="GGL16390.1"/>
    </source>
</evidence>
<dbReference type="InterPro" id="IPR044548">
    <property type="entry name" value="AF0060_NTP-PPase_MazG-like"/>
</dbReference>
<dbReference type="AlphaFoldDB" id="A0A8J3C7U6"/>
<reference evidence="1" key="2">
    <citation type="submission" date="2020-09" db="EMBL/GenBank/DDBJ databases">
        <authorList>
            <person name="Sun Q."/>
            <person name="Zhou Y."/>
        </authorList>
    </citation>
    <scope>NUCLEOTIDE SEQUENCE</scope>
    <source>
        <strain evidence="1">CGMCC 4.7299</strain>
    </source>
</reference>
<protein>
    <recommendedName>
        <fullName evidence="3">MazG nucleotide pyrophosphohydrolase domain-containing protein</fullName>
    </recommendedName>
</protein>
<organism evidence="1 2">
    <name type="scientific">Mangrovihabitans endophyticus</name>
    <dbReference type="NCBI Taxonomy" id="1751298"/>
    <lineage>
        <taxon>Bacteria</taxon>
        <taxon>Bacillati</taxon>
        <taxon>Actinomycetota</taxon>
        <taxon>Actinomycetes</taxon>
        <taxon>Micromonosporales</taxon>
        <taxon>Micromonosporaceae</taxon>
        <taxon>Mangrovihabitans</taxon>
    </lineage>
</organism>
<dbReference type="Proteomes" id="UP000656042">
    <property type="component" value="Unassembled WGS sequence"/>
</dbReference>
<sequence length="125" mass="13159">MTAHEPAAIVAAVQRITRQLDSRGNADLRGLPETLCRALKVQEEAGELAQAVIGVLGQNPRKGLTHTWTDVVHEAIDVALSALVLAETVTPGRLDRTLTDRLDYLTERAAASGAPAVVTATGRGA</sequence>
<dbReference type="RefSeq" id="WP_189082581.1">
    <property type="nucleotide sequence ID" value="NZ_BMMX01000051.1"/>
</dbReference>